<dbReference type="EMBL" id="JACCKB010000017">
    <property type="protein sequence ID" value="NYZ66720.1"/>
    <property type="molecule type" value="Genomic_DNA"/>
</dbReference>
<gene>
    <name evidence="1" type="ORF">H0A36_11930</name>
</gene>
<keyword evidence="2" id="KW-1185">Reference proteome</keyword>
<proteinExistence type="predicted"/>
<protein>
    <submittedName>
        <fullName evidence="1">Glycosaminoglycan attachment site</fullName>
    </submittedName>
</protein>
<organism evidence="1 2">
    <name type="scientific">Spartinivicinus marinus</name>
    <dbReference type="NCBI Taxonomy" id="2994442"/>
    <lineage>
        <taxon>Bacteria</taxon>
        <taxon>Pseudomonadati</taxon>
        <taxon>Pseudomonadota</taxon>
        <taxon>Gammaproteobacteria</taxon>
        <taxon>Oceanospirillales</taxon>
        <taxon>Zooshikellaceae</taxon>
        <taxon>Spartinivicinus</taxon>
    </lineage>
</organism>
<comment type="caution">
    <text evidence="1">The sequence shown here is derived from an EMBL/GenBank/DDBJ whole genome shotgun (WGS) entry which is preliminary data.</text>
</comment>
<dbReference type="AlphaFoldDB" id="A0A853HY94"/>
<dbReference type="Proteomes" id="UP000569732">
    <property type="component" value="Unassembled WGS sequence"/>
</dbReference>
<evidence type="ECO:0000313" key="2">
    <source>
        <dbReference type="Proteomes" id="UP000569732"/>
    </source>
</evidence>
<name>A0A853HY94_9GAMM</name>
<accession>A0A853HY94</accession>
<evidence type="ECO:0000313" key="1">
    <source>
        <dbReference type="EMBL" id="NYZ66720.1"/>
    </source>
</evidence>
<sequence>MNLFDAIIPVEKQHPIYKLICEEKYTPERVVLLDWADGFIDRDGNFVHEFQSTFEPCLWELYLHACLKELGASIDFSFSRPDFVATCGESICIEATIAAPPVGGAAPYGHDASDIPDDLNEFNSQSTLRICNSFSSKEKKYRESYCHLSHVQGKPFVIAIASFDRPYSHMAAGRPVLSALYGLYHDEEMTIASGSPEVISYNVGGVVKNEITDIPLGYFVDDSYSHISAVVYSSLATWGKIRALADNPNANSVYTTFHPNDADIKPTMKVNPKREYVEDLFDGLYVFHNPFATRPLNKTTLNHSRVAQFFVKEDGELEVIAPNDFLLVRFLQTVNKKM</sequence>
<reference evidence="1 2" key="1">
    <citation type="submission" date="2020-07" db="EMBL/GenBank/DDBJ databases">
        <title>Endozoicomonas sp. nov., isolated from sediment.</title>
        <authorList>
            <person name="Gu T."/>
        </authorList>
    </citation>
    <scope>NUCLEOTIDE SEQUENCE [LARGE SCALE GENOMIC DNA]</scope>
    <source>
        <strain evidence="1 2">SM1973</strain>
    </source>
</reference>
<dbReference type="RefSeq" id="WP_180568749.1">
    <property type="nucleotide sequence ID" value="NZ_JACCKB010000017.1"/>
</dbReference>